<evidence type="ECO:0000313" key="2">
    <source>
        <dbReference type="EMBL" id="TNN37036.1"/>
    </source>
</evidence>
<sequence length="91" mass="9200">MLTCILGAGVAGGAGAGPVARVGVPRTGLTGCGSGDSAEGCATQPLTGELITSRPVREDRVNNVEGMLLLYLGPAVRFETELPGWTQEVSS</sequence>
<evidence type="ECO:0000313" key="3">
    <source>
        <dbReference type="Proteomes" id="UP000314294"/>
    </source>
</evidence>
<name>A0A4Z2F709_9TELE</name>
<dbReference type="EMBL" id="SRLO01001541">
    <property type="protein sequence ID" value="TNN37036.1"/>
    <property type="molecule type" value="Genomic_DNA"/>
</dbReference>
<dbReference type="Proteomes" id="UP000314294">
    <property type="component" value="Unassembled WGS sequence"/>
</dbReference>
<proteinExistence type="predicted"/>
<feature type="signal peptide" evidence="1">
    <location>
        <begin position="1"/>
        <end position="16"/>
    </location>
</feature>
<feature type="chain" id="PRO_5021280863" evidence="1">
    <location>
        <begin position="17"/>
        <end position="91"/>
    </location>
</feature>
<comment type="caution">
    <text evidence="2">The sequence shown here is derived from an EMBL/GenBank/DDBJ whole genome shotgun (WGS) entry which is preliminary data.</text>
</comment>
<reference evidence="2 3" key="1">
    <citation type="submission" date="2019-03" db="EMBL/GenBank/DDBJ databases">
        <title>First draft genome of Liparis tanakae, snailfish: a comprehensive survey of snailfish specific genes.</title>
        <authorList>
            <person name="Kim W."/>
            <person name="Song I."/>
            <person name="Jeong J.-H."/>
            <person name="Kim D."/>
            <person name="Kim S."/>
            <person name="Ryu S."/>
            <person name="Song J.Y."/>
            <person name="Lee S.K."/>
        </authorList>
    </citation>
    <scope>NUCLEOTIDE SEQUENCE [LARGE SCALE GENOMIC DNA]</scope>
    <source>
        <tissue evidence="2">Muscle</tissue>
    </source>
</reference>
<accession>A0A4Z2F709</accession>
<evidence type="ECO:0000256" key="1">
    <source>
        <dbReference type="SAM" id="SignalP"/>
    </source>
</evidence>
<protein>
    <submittedName>
        <fullName evidence="2">Uncharacterized protein</fullName>
    </submittedName>
</protein>
<dbReference type="AlphaFoldDB" id="A0A4Z2F709"/>
<organism evidence="2 3">
    <name type="scientific">Liparis tanakae</name>
    <name type="common">Tanaka's snailfish</name>
    <dbReference type="NCBI Taxonomy" id="230148"/>
    <lineage>
        <taxon>Eukaryota</taxon>
        <taxon>Metazoa</taxon>
        <taxon>Chordata</taxon>
        <taxon>Craniata</taxon>
        <taxon>Vertebrata</taxon>
        <taxon>Euteleostomi</taxon>
        <taxon>Actinopterygii</taxon>
        <taxon>Neopterygii</taxon>
        <taxon>Teleostei</taxon>
        <taxon>Neoteleostei</taxon>
        <taxon>Acanthomorphata</taxon>
        <taxon>Eupercaria</taxon>
        <taxon>Perciformes</taxon>
        <taxon>Cottioidei</taxon>
        <taxon>Cottales</taxon>
        <taxon>Liparidae</taxon>
        <taxon>Liparis</taxon>
    </lineage>
</organism>
<keyword evidence="1" id="KW-0732">Signal</keyword>
<keyword evidence="3" id="KW-1185">Reference proteome</keyword>
<gene>
    <name evidence="2" type="ORF">EYF80_052795</name>
</gene>